<sequence length="583" mass="65854">MEKPSENDCSQAEEDGEDLHSLVVSHTDNRNEVVEVSPKGRFFRFNDELGSGAFKVVYRGLDNDNGCEVAWNTISLKNLPESDRVHIAEEVKLNRRLNHPNIVHFIAAWTNPNKEELVLITELITGGSLKQYLKKIRHPRLKVIKHWCKGILQGLQYLHSQKIIHRDLKCDNIFIMSNTGDVKIGDFGLSTIMRNQLQTSVLGTPEYMAPEIYEGSYDTKVDVFSFGMCVLEMCTLSPPYRECQSQAAIYKKVLNRLLPDSIQTIQNEEVRNFICLCLELVETRPTVDELLKHEFLVMDEKDPNNHQPVPLISLSDVSPNSLSMVSSPKSAENAQIESSLIIKDNLGILRQVSFTFDFASDTPEKVAEEMVQELDLDPALVIPIANEIEMLVFSSKSYKQISVTSDPRTEDLIDIAPVPEQNPEMQIKVPTNFFSDHCAYSSKTLNRSNSTISESKMVELNIEDLVISEEPGLEYYKRDPSQENENGEDEFSEADIVSLRRGSPQNNRKVVKQLQRALGEVLKTHVKVDGFFGKKVESLIKEFQEAHGIAPDGLISSDLWSCLMSEFTRCKEGSLGDIIIPTE</sequence>
<protein>
    <recommendedName>
        <fullName evidence="1">Protein kinase domain-containing protein</fullName>
    </recommendedName>
</protein>
<reference evidence="2" key="1">
    <citation type="submission" date="2021-09" db="EMBL/GenBank/DDBJ databases">
        <authorList>
            <consortium name="AG Swart"/>
            <person name="Singh M."/>
            <person name="Singh A."/>
            <person name="Seah K."/>
            <person name="Emmerich C."/>
        </authorList>
    </citation>
    <scope>NUCLEOTIDE SEQUENCE</scope>
    <source>
        <strain evidence="2">ATCC30299</strain>
    </source>
</reference>
<evidence type="ECO:0000313" key="3">
    <source>
        <dbReference type="Proteomes" id="UP001162131"/>
    </source>
</evidence>
<dbReference type="InterPro" id="IPR000719">
    <property type="entry name" value="Prot_kinase_dom"/>
</dbReference>
<name>A0AAU9JDP7_9CILI</name>
<dbReference type="Gene3D" id="3.10.20.90">
    <property type="entry name" value="Phosphatidylinositol 3-kinase Catalytic Subunit, Chain A, domain 1"/>
    <property type="match status" value="1"/>
</dbReference>
<dbReference type="EMBL" id="CAJZBQ010000021">
    <property type="protein sequence ID" value="CAG9318851.1"/>
    <property type="molecule type" value="Genomic_DNA"/>
</dbReference>
<accession>A0AAU9JDP7</accession>
<dbReference type="Pfam" id="PF00069">
    <property type="entry name" value="Pkinase"/>
    <property type="match status" value="1"/>
</dbReference>
<dbReference type="InterPro" id="IPR011009">
    <property type="entry name" value="Kinase-like_dom_sf"/>
</dbReference>
<dbReference type="Pfam" id="PF01471">
    <property type="entry name" value="PG_binding_1"/>
    <property type="match status" value="1"/>
</dbReference>
<proteinExistence type="predicted"/>
<comment type="caution">
    <text evidence="2">The sequence shown here is derived from an EMBL/GenBank/DDBJ whole genome shotgun (WGS) entry which is preliminary data.</text>
</comment>
<dbReference type="InterPro" id="IPR036365">
    <property type="entry name" value="PGBD-like_sf"/>
</dbReference>
<dbReference type="GO" id="GO:0005524">
    <property type="term" value="F:ATP binding"/>
    <property type="evidence" value="ECO:0007669"/>
    <property type="project" value="InterPro"/>
</dbReference>
<evidence type="ECO:0000313" key="2">
    <source>
        <dbReference type="EMBL" id="CAG9318851.1"/>
    </source>
</evidence>
<dbReference type="PROSITE" id="PS50011">
    <property type="entry name" value="PROTEIN_KINASE_DOM"/>
    <property type="match status" value="1"/>
</dbReference>
<dbReference type="SUPFAM" id="SSF56112">
    <property type="entry name" value="Protein kinase-like (PK-like)"/>
    <property type="match status" value="1"/>
</dbReference>
<evidence type="ECO:0000259" key="1">
    <source>
        <dbReference type="PROSITE" id="PS50011"/>
    </source>
</evidence>
<dbReference type="InterPro" id="IPR050588">
    <property type="entry name" value="WNK_Ser-Thr_kinase"/>
</dbReference>
<dbReference type="GO" id="GO:0004672">
    <property type="term" value="F:protein kinase activity"/>
    <property type="evidence" value="ECO:0007669"/>
    <property type="project" value="InterPro"/>
</dbReference>
<dbReference type="InterPro" id="IPR008271">
    <property type="entry name" value="Ser/Thr_kinase_AS"/>
</dbReference>
<dbReference type="Gene3D" id="1.10.101.10">
    <property type="entry name" value="PGBD-like superfamily/PGBD"/>
    <property type="match status" value="1"/>
</dbReference>
<dbReference type="SUPFAM" id="SSF47090">
    <property type="entry name" value="PGBD-like"/>
    <property type="match status" value="1"/>
</dbReference>
<organism evidence="2 3">
    <name type="scientific">Blepharisma stoltei</name>
    <dbReference type="NCBI Taxonomy" id="1481888"/>
    <lineage>
        <taxon>Eukaryota</taxon>
        <taxon>Sar</taxon>
        <taxon>Alveolata</taxon>
        <taxon>Ciliophora</taxon>
        <taxon>Postciliodesmatophora</taxon>
        <taxon>Heterotrichea</taxon>
        <taxon>Heterotrichida</taxon>
        <taxon>Blepharismidae</taxon>
        <taxon>Blepharisma</taxon>
    </lineage>
</organism>
<dbReference type="SMART" id="SM00220">
    <property type="entry name" value="S_TKc"/>
    <property type="match status" value="1"/>
</dbReference>
<dbReference type="InterPro" id="IPR036366">
    <property type="entry name" value="PGBDSf"/>
</dbReference>
<dbReference type="InterPro" id="IPR002477">
    <property type="entry name" value="Peptidoglycan-bd-like"/>
</dbReference>
<keyword evidence="3" id="KW-1185">Reference proteome</keyword>
<dbReference type="AlphaFoldDB" id="A0AAU9JDP7"/>
<dbReference type="PROSITE" id="PS00108">
    <property type="entry name" value="PROTEIN_KINASE_ST"/>
    <property type="match status" value="1"/>
</dbReference>
<dbReference type="Gene3D" id="1.10.510.10">
    <property type="entry name" value="Transferase(Phosphotransferase) domain 1"/>
    <property type="match status" value="1"/>
</dbReference>
<feature type="domain" description="Protein kinase" evidence="1">
    <location>
        <begin position="43"/>
        <end position="296"/>
    </location>
</feature>
<dbReference type="PANTHER" id="PTHR13902">
    <property type="entry name" value="SERINE/THREONINE-PROTEIN KINASE WNK WITH NO LYSINE -RELATED"/>
    <property type="match status" value="1"/>
</dbReference>
<dbReference type="Proteomes" id="UP001162131">
    <property type="component" value="Unassembled WGS sequence"/>
</dbReference>
<gene>
    <name evidence="2" type="ORF">BSTOLATCC_MIC22213</name>
</gene>
<dbReference type="Gene3D" id="3.30.200.20">
    <property type="entry name" value="Phosphorylase Kinase, domain 1"/>
    <property type="match status" value="1"/>
</dbReference>